<dbReference type="NCBIfam" id="NF001272">
    <property type="entry name" value="PRK00228.2-4"/>
    <property type="match status" value="1"/>
</dbReference>
<keyword evidence="3" id="KW-1185">Reference proteome</keyword>
<reference evidence="2 3" key="1">
    <citation type="submission" date="2019-12" db="EMBL/GenBank/DDBJ databases">
        <title>Corynebacterium sp. nov., isolated from feces of the Anser Albifrons in China.</title>
        <authorList>
            <person name="Liu Q."/>
        </authorList>
    </citation>
    <scope>NUCLEOTIDE SEQUENCE [LARGE SCALE GENOMIC DNA]</scope>
    <source>
        <strain evidence="2 3">4H37-19</strain>
    </source>
</reference>
<dbReference type="PANTHER" id="PTHR30327:SF1">
    <property type="entry name" value="UPF0301 PROTEIN YQGE"/>
    <property type="match status" value="1"/>
</dbReference>
<evidence type="ECO:0000313" key="3">
    <source>
        <dbReference type="Proteomes" id="UP000516320"/>
    </source>
</evidence>
<accession>A0A7H0SSM3</accession>
<comment type="similarity">
    <text evidence="1">Belongs to the UPF0301 (AlgH) family.</text>
</comment>
<dbReference type="InterPro" id="IPR003774">
    <property type="entry name" value="AlgH-like"/>
</dbReference>
<name>A0A7H0SSM3_9CORY</name>
<dbReference type="KEGG" id="cpoy:GP475_12250"/>
<dbReference type="PANTHER" id="PTHR30327">
    <property type="entry name" value="UNCHARACTERIZED PROTEIN YQGE"/>
    <property type="match status" value="1"/>
</dbReference>
<dbReference type="GO" id="GO:0005829">
    <property type="term" value="C:cytosol"/>
    <property type="evidence" value="ECO:0007669"/>
    <property type="project" value="TreeGrafter"/>
</dbReference>
<dbReference type="Pfam" id="PF02622">
    <property type="entry name" value="DUF179"/>
    <property type="match status" value="1"/>
</dbReference>
<organism evidence="2 3">
    <name type="scientific">Corynebacterium poyangense</name>
    <dbReference type="NCBI Taxonomy" id="2684405"/>
    <lineage>
        <taxon>Bacteria</taxon>
        <taxon>Bacillati</taxon>
        <taxon>Actinomycetota</taxon>
        <taxon>Actinomycetes</taxon>
        <taxon>Mycobacteriales</taxon>
        <taxon>Corynebacteriaceae</taxon>
        <taxon>Corynebacterium</taxon>
    </lineage>
</organism>
<evidence type="ECO:0000313" key="2">
    <source>
        <dbReference type="EMBL" id="QNQ91548.1"/>
    </source>
</evidence>
<sequence length="198" mass="21791">MFSDRLFNGLERTDPEPGMLLVAAPGMASPYFARSVVILIEHDVYGSFGVTLSERSETAVHEVMPDWVELIAPPQAIYVGGPVEQQAVVGLGVTLPEVTIAEHPELTRLANRLVHINLNAEPQKLRSLVAGMRLFAGYCSWSPGQLQEEIERGDWFVTPALPSDVTTPGRVDLWGEVMRRQAQPLPLFSTFPANLLDS</sequence>
<evidence type="ECO:0000256" key="1">
    <source>
        <dbReference type="ARBA" id="ARBA00009600"/>
    </source>
</evidence>
<dbReference type="AlphaFoldDB" id="A0A7H0SSM3"/>
<protein>
    <submittedName>
        <fullName evidence="2">YqgE/AlgH family protein</fullName>
    </submittedName>
</protein>
<dbReference type="Proteomes" id="UP000516320">
    <property type="component" value="Chromosome"/>
</dbReference>
<dbReference type="Gene3D" id="3.40.1740.10">
    <property type="entry name" value="VC0467-like"/>
    <property type="match status" value="1"/>
</dbReference>
<dbReference type="EMBL" id="CP046884">
    <property type="protein sequence ID" value="QNQ91548.1"/>
    <property type="molecule type" value="Genomic_DNA"/>
</dbReference>
<dbReference type="RefSeq" id="WP_187975944.1">
    <property type="nucleotide sequence ID" value="NZ_CP046884.1"/>
</dbReference>
<gene>
    <name evidence="2" type="ORF">GP475_12250</name>
</gene>
<proteinExistence type="inferred from homology"/>
<dbReference type="SUPFAM" id="SSF143456">
    <property type="entry name" value="VC0467-like"/>
    <property type="match status" value="1"/>
</dbReference>